<dbReference type="Pfam" id="PF22740">
    <property type="entry name" value="PapZ_C"/>
    <property type="match status" value="1"/>
</dbReference>
<dbReference type="NCBIfam" id="NF003828">
    <property type="entry name" value="PRK05416.1"/>
    <property type="match status" value="1"/>
</dbReference>
<feature type="domain" description="RapZ-like N-terminal" evidence="5">
    <location>
        <begin position="21"/>
        <end position="177"/>
    </location>
</feature>
<feature type="binding site" evidence="4">
    <location>
        <begin position="27"/>
        <end position="34"/>
    </location>
    <ligand>
        <name>ATP</name>
        <dbReference type="ChEBI" id="CHEBI:30616"/>
    </ligand>
</feature>
<keyword evidence="2 4" id="KW-0067">ATP-binding</keyword>
<evidence type="ECO:0000313" key="13">
    <source>
        <dbReference type="Proteomes" id="UP000253752"/>
    </source>
</evidence>
<dbReference type="EMBL" id="PPTU01000002">
    <property type="protein sequence ID" value="RDB72772.1"/>
    <property type="molecule type" value="Genomic_DNA"/>
</dbReference>
<dbReference type="EMBL" id="WPOM01000045">
    <property type="protein sequence ID" value="MVN34247.1"/>
    <property type="molecule type" value="Genomic_DNA"/>
</dbReference>
<keyword evidence="3 4" id="KW-0342">GTP-binding</keyword>
<dbReference type="GeneID" id="69511152"/>
<dbReference type="GO" id="GO:0005524">
    <property type="term" value="F:ATP binding"/>
    <property type="evidence" value="ECO:0007669"/>
    <property type="project" value="UniProtKB-UniRule"/>
</dbReference>
<dbReference type="EMBL" id="VEVP01000001">
    <property type="protein sequence ID" value="TNU96126.1"/>
    <property type="molecule type" value="Genomic_DNA"/>
</dbReference>
<evidence type="ECO:0000256" key="2">
    <source>
        <dbReference type="ARBA" id="ARBA00022840"/>
    </source>
</evidence>
<evidence type="ECO:0000256" key="3">
    <source>
        <dbReference type="ARBA" id="ARBA00023134"/>
    </source>
</evidence>
<evidence type="ECO:0000313" key="10">
    <source>
        <dbReference type="EMBL" id="RDB89207.1"/>
    </source>
</evidence>
<evidence type="ECO:0000313" key="8">
    <source>
        <dbReference type="EMBL" id="RDB72772.1"/>
    </source>
</evidence>
<evidence type="ECO:0000313" key="11">
    <source>
        <dbReference type="EMBL" id="RDC38944.1"/>
    </source>
</evidence>
<dbReference type="InterPro" id="IPR027417">
    <property type="entry name" value="P-loop_NTPase"/>
</dbReference>
<evidence type="ECO:0000259" key="5">
    <source>
        <dbReference type="Pfam" id="PF03668"/>
    </source>
</evidence>
<organism evidence="8 16">
    <name type="scientific">Eggerthella lenta</name>
    <name type="common">Eubacterium lentum</name>
    <dbReference type="NCBI Taxonomy" id="84112"/>
    <lineage>
        <taxon>Bacteria</taxon>
        <taxon>Bacillati</taxon>
        <taxon>Actinomycetota</taxon>
        <taxon>Coriobacteriia</taxon>
        <taxon>Eggerthellales</taxon>
        <taxon>Eggerthellaceae</taxon>
        <taxon>Eggerthella</taxon>
    </lineage>
</organism>
<dbReference type="PANTHER" id="PTHR30448">
    <property type="entry name" value="RNASE ADAPTER PROTEIN RAPZ"/>
    <property type="match status" value="1"/>
</dbReference>
<dbReference type="Proteomes" id="UP000436429">
    <property type="component" value="Unassembled WGS sequence"/>
</dbReference>
<reference evidence="13 14" key="2">
    <citation type="journal article" date="2018" name="Elife">
        <title>Discovery and characterization of a prevalent human gut bacterial enzyme sufficient for the inactivation of a family of plant toxins.</title>
        <authorList>
            <person name="Koppel N."/>
            <person name="Bisanz J.E."/>
            <person name="Pandelia M.E."/>
            <person name="Turnbaugh P.J."/>
            <person name="Balskus E.P."/>
        </authorList>
    </citation>
    <scope>NUCLEOTIDE SEQUENCE [LARGE SCALE GENOMIC DNA]</scope>
    <source>
        <strain evidence="11 15">16A</strain>
        <strain evidence="10 14">FAA1-1-60AUCSF</strain>
        <strain evidence="9 13">MR1 #12</strain>
        <strain evidence="8 16">W1 BHI 6</strain>
    </source>
</reference>
<dbReference type="Proteomes" id="UP000253970">
    <property type="component" value="Unassembled WGS sequence"/>
</dbReference>
<dbReference type="Proteomes" id="UP000253915">
    <property type="component" value="Unassembled WGS sequence"/>
</dbReference>
<protein>
    <submittedName>
        <fullName evidence="8">RNase adapter RapZ</fullName>
    </submittedName>
</protein>
<evidence type="ECO:0000313" key="16">
    <source>
        <dbReference type="Proteomes" id="UP000253970"/>
    </source>
</evidence>
<dbReference type="InterPro" id="IPR053931">
    <property type="entry name" value="RapZ_C"/>
</dbReference>
<reference evidence="12" key="3">
    <citation type="submission" date="2019-06" db="EMBL/GenBank/DDBJ databases">
        <authorList>
            <person name="Bisanz J.E."/>
            <person name="Turnbaugh P.J."/>
        </authorList>
    </citation>
    <scope>NUCLEOTIDE SEQUENCE</scope>
    <source>
        <strain evidence="12">SECO-MT75m2</strain>
    </source>
</reference>
<sequence>MSEETAGKTADQSVDLQHMPELVIVTGMSGAGRTEAMHSFEDLGYFCVDNLPSSLIGNLLELTGMPGQPDEKRRLAVVCDARNRDFFASLAGELKKLKGLGIDYRILFLDAADEKLVARYKSSRRRHPLCADGASIAQGIERERDLLFEVRENAHHVIDTTSMLPPQLRSTIRALFAPGEERAGLSVTVYSFGFKHGAPLDADLVMDVRFLPNPYYEPQLRSLTGLDKPVSDFVLYRPETEEFQEKWRALLDCVMPGYVAEGKQQLAIAVGCTGGQHRSVALAESTADYLKAKGYRVSIAHRDLSLAEGADASARSGAAAGR</sequence>
<comment type="caution">
    <text evidence="8">The sequence shown here is derived from an EMBL/GenBank/DDBJ whole genome shotgun (WGS) entry which is preliminary data.</text>
</comment>
<keyword evidence="1 4" id="KW-0547">Nucleotide-binding</keyword>
<dbReference type="InterPro" id="IPR005337">
    <property type="entry name" value="RapZ-like"/>
</dbReference>
<accession>A0A369NRI3</accession>
<reference evidence="12 17" key="1">
    <citation type="journal article" date="2005" name="Appl. Environ. Microbiol.">
        <title>Intestinal bacterial communities that produce active estrogen-like compounds enterodiol and enterolactone in humans.</title>
        <authorList>
            <person name="Clavel T."/>
            <person name="Henderson G."/>
            <person name="Alpert C.A."/>
            <person name="Philippe C."/>
            <person name="Rigottier-Gois L."/>
            <person name="Dore J."/>
            <person name="Blaut M."/>
        </authorList>
    </citation>
    <scope>NUCLEOTIDE SEQUENCE [LARGE SCALE GENOMIC DNA]</scope>
    <source>
        <strain evidence="12 17">SECO-MT75m2</strain>
    </source>
</reference>
<evidence type="ECO:0000313" key="15">
    <source>
        <dbReference type="Proteomes" id="UP000253915"/>
    </source>
</evidence>
<name>A0A369NRI3_EGGLN</name>
<feature type="domain" description="RapZ C-terminal" evidence="6">
    <location>
        <begin position="186"/>
        <end position="304"/>
    </location>
</feature>
<dbReference type="Proteomes" id="UP000312594">
    <property type="component" value="Unassembled WGS sequence"/>
</dbReference>
<reference evidence="7 18" key="4">
    <citation type="submission" date="2019-11" db="EMBL/GenBank/DDBJ databases">
        <title>Whole genome shotgun sequencing (WGS) data from Adlercreutzia equolifaciens ResAG-91, Eggerthella lenta MRI-F36, MRI-F37, MRI-F40, ResAG-49, ResAG-88, ResAG-121, ResAG-145, and Gordonibacter sp. ResAG-5, ResAG-26, ResAG-43, ResAG-50, ResAG-59.</title>
        <authorList>
            <person name="Stoll D.A."/>
            <person name="Danylec N."/>
            <person name="Franz C.M.A.P."/>
            <person name="Huch M."/>
        </authorList>
    </citation>
    <scope>NUCLEOTIDE SEQUENCE [LARGE SCALE GENOMIC DNA]</scope>
    <source>
        <strain evidence="7 18">ResAG-88</strain>
    </source>
</reference>
<dbReference type="GO" id="GO:0005525">
    <property type="term" value="F:GTP binding"/>
    <property type="evidence" value="ECO:0007669"/>
    <property type="project" value="UniProtKB-UniRule"/>
</dbReference>
<evidence type="ECO:0000313" key="7">
    <source>
        <dbReference type="EMBL" id="MVN34247.1"/>
    </source>
</evidence>
<dbReference type="EMBL" id="PPTY01000001">
    <property type="protein sequence ID" value="RDB89207.1"/>
    <property type="molecule type" value="Genomic_DNA"/>
</dbReference>
<dbReference type="Pfam" id="PF03668">
    <property type="entry name" value="RapZ-like_N"/>
    <property type="match status" value="1"/>
</dbReference>
<feature type="binding site" evidence="4">
    <location>
        <begin position="80"/>
        <end position="83"/>
    </location>
    <ligand>
        <name>GTP</name>
        <dbReference type="ChEBI" id="CHEBI:37565"/>
    </ligand>
</feature>
<dbReference type="Proteomes" id="UP000253752">
    <property type="component" value="Unassembled WGS sequence"/>
</dbReference>
<evidence type="ECO:0000256" key="1">
    <source>
        <dbReference type="ARBA" id="ARBA00022741"/>
    </source>
</evidence>
<dbReference type="OMA" id="GFKHGVP"/>
<dbReference type="PIRSF" id="PIRSF005052">
    <property type="entry name" value="P-loopkin"/>
    <property type="match status" value="1"/>
</dbReference>
<evidence type="ECO:0000313" key="9">
    <source>
        <dbReference type="EMBL" id="RDB81865.1"/>
    </source>
</evidence>
<evidence type="ECO:0000313" key="17">
    <source>
        <dbReference type="Proteomes" id="UP000312594"/>
    </source>
</evidence>
<dbReference type="HAMAP" id="MF_00636">
    <property type="entry name" value="RapZ_like"/>
    <property type="match status" value="1"/>
</dbReference>
<dbReference type="SUPFAM" id="SSF52540">
    <property type="entry name" value="P-loop containing nucleoside triphosphate hydrolases"/>
    <property type="match status" value="1"/>
</dbReference>
<evidence type="ECO:0000313" key="14">
    <source>
        <dbReference type="Proteomes" id="UP000253857"/>
    </source>
</evidence>
<gene>
    <name evidence="7" type="primary">rapZ</name>
    <name evidence="11" type="ORF">C1853_06660</name>
    <name evidence="10" type="ORF">C1871_01720</name>
    <name evidence="9" type="ORF">C1872_00195</name>
    <name evidence="8" type="ORF">C1875_01855</name>
    <name evidence="12" type="ORF">FIC87_00075</name>
    <name evidence="7" type="ORF">GO726_13890</name>
</gene>
<dbReference type="RefSeq" id="WP_009307182.1">
    <property type="nucleotide sequence ID" value="NZ_AP025575.1"/>
</dbReference>
<evidence type="ECO:0000259" key="6">
    <source>
        <dbReference type="Pfam" id="PF22740"/>
    </source>
</evidence>
<dbReference type="EMBL" id="PPUQ01000007">
    <property type="protein sequence ID" value="RDC38944.1"/>
    <property type="molecule type" value="Genomic_DNA"/>
</dbReference>
<dbReference type="InterPro" id="IPR053930">
    <property type="entry name" value="RapZ-like_N"/>
</dbReference>
<evidence type="ECO:0000313" key="18">
    <source>
        <dbReference type="Proteomes" id="UP000436429"/>
    </source>
</evidence>
<evidence type="ECO:0000256" key="4">
    <source>
        <dbReference type="HAMAP-Rule" id="MF_00636"/>
    </source>
</evidence>
<dbReference type="EMBL" id="PPTX01000001">
    <property type="protein sequence ID" value="RDB81865.1"/>
    <property type="molecule type" value="Genomic_DNA"/>
</dbReference>
<evidence type="ECO:0000313" key="12">
    <source>
        <dbReference type="EMBL" id="TNU96126.1"/>
    </source>
</evidence>
<proteinExistence type="inferred from homology"/>
<dbReference type="PANTHER" id="PTHR30448:SF0">
    <property type="entry name" value="RNASE ADAPTER PROTEIN RAPZ"/>
    <property type="match status" value="1"/>
</dbReference>
<dbReference type="Proteomes" id="UP000253857">
    <property type="component" value="Unassembled WGS sequence"/>
</dbReference>
<dbReference type="AlphaFoldDB" id="A0A369NRI3"/>